<feature type="chain" id="PRO_5022712707" evidence="1">
    <location>
        <begin position="20"/>
        <end position="206"/>
    </location>
</feature>
<keyword evidence="1" id="KW-0732">Signal</keyword>
<evidence type="ECO:0000256" key="1">
    <source>
        <dbReference type="SAM" id="SignalP"/>
    </source>
</evidence>
<reference evidence="2 3" key="1">
    <citation type="submission" date="2019-07" db="EMBL/GenBank/DDBJ databases">
        <title>Serratia strains were isolated from fresh produce.</title>
        <authorList>
            <person name="Cho G.-S."/>
            <person name="Stein M."/>
            <person name="Lee W."/>
            <person name="Suh S.H."/>
            <person name="Franz C.M.A.P."/>
        </authorList>
    </citation>
    <scope>NUCLEOTIDE SEQUENCE [LARGE SCALE GENOMIC DNA]</scope>
    <source>
        <strain evidence="2 3">S16</strain>
    </source>
</reference>
<comment type="caution">
    <text evidence="2">The sequence shown here is derived from an EMBL/GenBank/DDBJ whole genome shotgun (WGS) entry which is preliminary data.</text>
</comment>
<dbReference type="EMBL" id="VOUQ01000032">
    <property type="protein sequence ID" value="TXE24470.1"/>
    <property type="molecule type" value="Genomic_DNA"/>
</dbReference>
<proteinExistence type="predicted"/>
<dbReference type="InterPro" id="IPR008966">
    <property type="entry name" value="Adhesion_dom_sf"/>
</dbReference>
<feature type="signal peptide" evidence="1">
    <location>
        <begin position="1"/>
        <end position="19"/>
    </location>
</feature>
<dbReference type="Gene3D" id="2.60.40.1090">
    <property type="entry name" value="Fimbrial-type adhesion domain"/>
    <property type="match status" value="1"/>
</dbReference>
<sequence>MTNTLTPTRPGRGARTALAAIVLLALPVAAPRADVTSAVVYPVTANILVGTCTVSVNPKTLQFEALQSETLKAGVLHQPQAVTLTLACTGRPGAQAKPTLSLEGPTLEGAPDMPPEEGRYLFSQADTAAAQGAGFVLSETKDTAWETAHFYTTSGRQVTPPSTTPSTLTLYAGVGCGTAATCTKHFGGAGASGEVKAVIRFSLAYK</sequence>
<dbReference type="InterPro" id="IPR036937">
    <property type="entry name" value="Adhesion_dom_fimbrial_sf"/>
</dbReference>
<organism evidence="2 3">
    <name type="scientific">Serratia marcescens</name>
    <dbReference type="NCBI Taxonomy" id="615"/>
    <lineage>
        <taxon>Bacteria</taxon>
        <taxon>Pseudomonadati</taxon>
        <taxon>Pseudomonadota</taxon>
        <taxon>Gammaproteobacteria</taxon>
        <taxon>Enterobacterales</taxon>
        <taxon>Yersiniaceae</taxon>
        <taxon>Serratia</taxon>
    </lineage>
</organism>
<gene>
    <name evidence="2" type="ORF">FOT62_24720</name>
</gene>
<evidence type="ECO:0000313" key="2">
    <source>
        <dbReference type="EMBL" id="TXE24470.1"/>
    </source>
</evidence>
<protein>
    <submittedName>
        <fullName evidence="2">Uncharacterized protein</fullName>
    </submittedName>
</protein>
<dbReference type="Proteomes" id="UP000321126">
    <property type="component" value="Unassembled WGS sequence"/>
</dbReference>
<name>A0A5C7BL83_SERMA</name>
<evidence type="ECO:0000313" key="3">
    <source>
        <dbReference type="Proteomes" id="UP000321126"/>
    </source>
</evidence>
<dbReference type="SUPFAM" id="SSF49401">
    <property type="entry name" value="Bacterial adhesins"/>
    <property type="match status" value="1"/>
</dbReference>
<dbReference type="GO" id="GO:0009289">
    <property type="term" value="C:pilus"/>
    <property type="evidence" value="ECO:0007669"/>
    <property type="project" value="InterPro"/>
</dbReference>
<dbReference type="RefSeq" id="WP_048797155.1">
    <property type="nucleotide sequence ID" value="NZ_JVEJ01000425.1"/>
</dbReference>
<dbReference type="GO" id="GO:0007155">
    <property type="term" value="P:cell adhesion"/>
    <property type="evidence" value="ECO:0007669"/>
    <property type="project" value="InterPro"/>
</dbReference>
<dbReference type="AlphaFoldDB" id="A0A5C7BL83"/>
<accession>A0A5C7BL83</accession>